<gene>
    <name evidence="1" type="ORF">SAMN04488541_10436</name>
</gene>
<proteinExistence type="predicted"/>
<dbReference type="AlphaFoldDB" id="A0A1I2JAM5"/>
<evidence type="ECO:0000313" key="2">
    <source>
        <dbReference type="Proteomes" id="UP000199513"/>
    </source>
</evidence>
<dbReference type="STRING" id="1003.SAMN04488541_10436"/>
<reference evidence="1 2" key="1">
    <citation type="submission" date="2016-10" db="EMBL/GenBank/DDBJ databases">
        <authorList>
            <person name="de Groot N.N."/>
        </authorList>
    </citation>
    <scope>NUCLEOTIDE SEQUENCE [LARGE SCALE GENOMIC DNA]</scope>
    <source>
        <strain>GEY</strain>
        <strain evidence="2">DSM 9560</strain>
    </source>
</reference>
<sequence length="41" mass="5209">MFLDFRNKKWSLLIEKLTQIFKLYVEFFIILKFNFFDIVLF</sequence>
<protein>
    <submittedName>
        <fullName evidence="1">Uncharacterized protein</fullName>
    </submittedName>
</protein>
<dbReference type="Proteomes" id="UP000199513">
    <property type="component" value="Unassembled WGS sequence"/>
</dbReference>
<evidence type="ECO:0000313" key="1">
    <source>
        <dbReference type="EMBL" id="SFF50237.1"/>
    </source>
</evidence>
<name>A0A1I2JAM5_9BACT</name>
<organism evidence="1 2">
    <name type="scientific">Thermoflexibacter ruber</name>
    <dbReference type="NCBI Taxonomy" id="1003"/>
    <lineage>
        <taxon>Bacteria</taxon>
        <taxon>Pseudomonadati</taxon>
        <taxon>Bacteroidota</taxon>
        <taxon>Cytophagia</taxon>
        <taxon>Cytophagales</taxon>
        <taxon>Thermoflexibacteraceae</taxon>
        <taxon>Thermoflexibacter</taxon>
    </lineage>
</organism>
<accession>A0A1I2JAM5</accession>
<keyword evidence="2" id="KW-1185">Reference proteome</keyword>
<dbReference type="EMBL" id="FONY01000043">
    <property type="protein sequence ID" value="SFF50237.1"/>
    <property type="molecule type" value="Genomic_DNA"/>
</dbReference>